<dbReference type="Proteomes" id="UP000784880">
    <property type="component" value="Unassembled WGS sequence"/>
</dbReference>
<keyword evidence="1" id="KW-0812">Transmembrane</keyword>
<feature type="transmembrane region" description="Helical" evidence="1">
    <location>
        <begin position="129"/>
        <end position="151"/>
    </location>
</feature>
<protein>
    <submittedName>
        <fullName evidence="2">TIGR02206 family membrane protein</fullName>
    </submittedName>
</protein>
<feature type="transmembrane region" description="Helical" evidence="1">
    <location>
        <begin position="12"/>
        <end position="34"/>
    </location>
</feature>
<gene>
    <name evidence="2" type="ORF">KS419_16820</name>
</gene>
<feature type="transmembrane region" description="Helical" evidence="1">
    <location>
        <begin position="163"/>
        <end position="185"/>
    </location>
</feature>
<keyword evidence="1" id="KW-1133">Transmembrane helix</keyword>
<feature type="transmembrane region" description="Helical" evidence="1">
    <location>
        <begin position="205"/>
        <end position="227"/>
    </location>
</feature>
<keyword evidence="3" id="KW-1185">Reference proteome</keyword>
<evidence type="ECO:0000313" key="3">
    <source>
        <dbReference type="Proteomes" id="UP000784880"/>
    </source>
</evidence>
<dbReference type="InterPro" id="IPR011737">
    <property type="entry name" value="CHP02206_TP0381"/>
</dbReference>
<evidence type="ECO:0000256" key="1">
    <source>
        <dbReference type="SAM" id="Phobius"/>
    </source>
</evidence>
<dbReference type="EMBL" id="JAHQCS010000135">
    <property type="protein sequence ID" value="MBU9713393.1"/>
    <property type="molecule type" value="Genomic_DNA"/>
</dbReference>
<organism evidence="2 3">
    <name type="scientific">Evansella tamaricis</name>
    <dbReference type="NCBI Taxonomy" id="2069301"/>
    <lineage>
        <taxon>Bacteria</taxon>
        <taxon>Bacillati</taxon>
        <taxon>Bacillota</taxon>
        <taxon>Bacilli</taxon>
        <taxon>Bacillales</taxon>
        <taxon>Bacillaceae</taxon>
        <taxon>Evansella</taxon>
    </lineage>
</organism>
<proteinExistence type="predicted"/>
<dbReference type="NCBIfam" id="TIGR02206">
    <property type="entry name" value="intg_mem_TP0381"/>
    <property type="match status" value="1"/>
</dbReference>
<feature type="transmembrane region" description="Helical" evidence="1">
    <location>
        <begin position="46"/>
        <end position="69"/>
    </location>
</feature>
<feature type="transmembrane region" description="Helical" evidence="1">
    <location>
        <begin position="75"/>
        <end position="92"/>
    </location>
</feature>
<name>A0ABS6JM57_9BACI</name>
<evidence type="ECO:0000313" key="2">
    <source>
        <dbReference type="EMBL" id="MBU9713393.1"/>
    </source>
</evidence>
<accession>A0ABS6JM57</accession>
<reference evidence="2 3" key="1">
    <citation type="submission" date="2021-06" db="EMBL/GenBank/DDBJ databases">
        <title>Bacillus sp. RD4P76, an endophyte from a halophyte.</title>
        <authorList>
            <person name="Sun J.-Q."/>
        </authorList>
    </citation>
    <scope>NUCLEOTIDE SEQUENCE [LARGE SCALE GENOMIC DNA]</scope>
    <source>
        <strain evidence="2 3">CGMCC 1.15917</strain>
    </source>
</reference>
<comment type="caution">
    <text evidence="2">The sequence shown here is derived from an EMBL/GenBank/DDBJ whole genome shotgun (WGS) entry which is preliminary data.</text>
</comment>
<sequence>MLDPTAFRDPSLFLSTAHLIVLGLFIFSVLWLFFHREKEYMKTIRWVLFGILVVSEITLIIWTVTFDLWNVRNNLPLHLCTISLILSCYMLWKKSYPVFEIIYFFGIGGALQALLTPDLFYTFPHFRFFHFFLAHIAIILAILYMIFVLHFRITFQSAAKSFLILNGVALLVFWINQAIGSNYMFLARKPAGPSILDFLGPYPWYILSLEAIVIGMFILLYLPFYFWNKKITNEHQK</sequence>
<dbReference type="Pfam" id="PF14808">
    <property type="entry name" value="TMEM164"/>
    <property type="match status" value="1"/>
</dbReference>
<feature type="transmembrane region" description="Helical" evidence="1">
    <location>
        <begin position="101"/>
        <end position="123"/>
    </location>
</feature>
<keyword evidence="1" id="KW-0472">Membrane</keyword>